<evidence type="ECO:0000313" key="2">
    <source>
        <dbReference type="EMBL" id="MEM5497139.1"/>
    </source>
</evidence>
<dbReference type="InterPro" id="IPR001173">
    <property type="entry name" value="Glyco_trans_2-like"/>
</dbReference>
<protein>
    <submittedName>
        <fullName evidence="2">Glycosyltransferase</fullName>
        <ecNumber evidence="2">2.4.-.-</ecNumber>
    </submittedName>
</protein>
<feature type="domain" description="Glycosyltransferase 2-like" evidence="1">
    <location>
        <begin position="6"/>
        <end position="165"/>
    </location>
</feature>
<dbReference type="EC" id="2.4.-.-" evidence="2"/>
<organism evidence="2 3">
    <name type="scientific">Paraglaciecola mesophila</name>
    <dbReference type="NCBI Taxonomy" id="197222"/>
    <lineage>
        <taxon>Bacteria</taxon>
        <taxon>Pseudomonadati</taxon>
        <taxon>Pseudomonadota</taxon>
        <taxon>Gammaproteobacteria</taxon>
        <taxon>Alteromonadales</taxon>
        <taxon>Alteromonadaceae</taxon>
        <taxon>Paraglaciecola</taxon>
    </lineage>
</organism>
<comment type="caution">
    <text evidence="2">The sequence shown here is derived from an EMBL/GenBank/DDBJ whole genome shotgun (WGS) entry which is preliminary data.</text>
</comment>
<dbReference type="Gene3D" id="3.90.550.10">
    <property type="entry name" value="Spore Coat Polysaccharide Biosynthesis Protein SpsA, Chain A"/>
    <property type="match status" value="1"/>
</dbReference>
<evidence type="ECO:0000259" key="1">
    <source>
        <dbReference type="Pfam" id="PF00535"/>
    </source>
</evidence>
<dbReference type="EMBL" id="JBBMQS010000003">
    <property type="protein sequence ID" value="MEM5497139.1"/>
    <property type="molecule type" value="Genomic_DNA"/>
</dbReference>
<evidence type="ECO:0000313" key="3">
    <source>
        <dbReference type="Proteomes" id="UP001461163"/>
    </source>
</evidence>
<dbReference type="PANTHER" id="PTHR22916">
    <property type="entry name" value="GLYCOSYLTRANSFERASE"/>
    <property type="match status" value="1"/>
</dbReference>
<dbReference type="GO" id="GO:0016757">
    <property type="term" value="F:glycosyltransferase activity"/>
    <property type="evidence" value="ECO:0007669"/>
    <property type="project" value="UniProtKB-KW"/>
</dbReference>
<dbReference type="CDD" id="cd00761">
    <property type="entry name" value="Glyco_tranf_GTA_type"/>
    <property type="match status" value="1"/>
</dbReference>
<accession>A0ABU9STD0</accession>
<proteinExistence type="predicted"/>
<dbReference type="RefSeq" id="WP_342881288.1">
    <property type="nucleotide sequence ID" value="NZ_JBBMQS010000003.1"/>
</dbReference>
<dbReference type="Pfam" id="PF00535">
    <property type="entry name" value="Glycos_transf_2"/>
    <property type="match status" value="1"/>
</dbReference>
<keyword evidence="3" id="KW-1185">Reference proteome</keyword>
<dbReference type="SUPFAM" id="SSF53448">
    <property type="entry name" value="Nucleotide-diphospho-sugar transferases"/>
    <property type="match status" value="1"/>
</dbReference>
<keyword evidence="2" id="KW-0328">Glycosyltransferase</keyword>
<sequence>MSALVSVVIPVYNSEKYISDCIDSVLAQTYTHFEIIVVNDGSTDSSLEILKSYQKNSKIKLLEIEKSGQSVARNIGIERAKGKYLIFLDSDDCWKNNTLNIAVSLAEKKQLDMVLFDAESFVDDKVNDKQTREYLAEYLTKGFKPDTYIRNAPEVVFSGGDFLAYQMNNNKFIASPVLYLYKSEKFKNIRFVPSIIHEDNAFTLELLVQNGKVMATANTLYRRRIRQNSIMTSPKTIINVNGHLAVLKRMAEVFSGTEDANIKKTINRVMRMTLANCARCLKQIDDELD</sequence>
<keyword evidence="2" id="KW-0808">Transferase</keyword>
<reference evidence="2 3" key="1">
    <citation type="submission" date="2024-03" db="EMBL/GenBank/DDBJ databases">
        <title>Community enrichment and isolation of bacterial strains for fucoidan degradation.</title>
        <authorList>
            <person name="Sichert A."/>
        </authorList>
    </citation>
    <scope>NUCLEOTIDE SEQUENCE [LARGE SCALE GENOMIC DNA]</scope>
    <source>
        <strain evidence="2 3">AS12</strain>
    </source>
</reference>
<name>A0ABU9STD0_9ALTE</name>
<dbReference type="Proteomes" id="UP001461163">
    <property type="component" value="Unassembled WGS sequence"/>
</dbReference>
<dbReference type="InterPro" id="IPR029044">
    <property type="entry name" value="Nucleotide-diphossugar_trans"/>
</dbReference>
<gene>
    <name evidence="2" type="ORF">WNY77_07015</name>
</gene>